<keyword evidence="1" id="KW-0479">Metal-binding</keyword>
<evidence type="ECO:0000256" key="2">
    <source>
        <dbReference type="ARBA" id="ARBA00022771"/>
    </source>
</evidence>
<evidence type="ECO:0000259" key="7">
    <source>
        <dbReference type="PROSITE" id="PS50016"/>
    </source>
</evidence>
<feature type="domain" description="PHD-type" evidence="7">
    <location>
        <begin position="86"/>
        <end position="140"/>
    </location>
</feature>
<dbReference type="InterPro" id="IPR019787">
    <property type="entry name" value="Znf_PHD-finger"/>
</dbReference>
<dbReference type="PROSITE" id="PS01359">
    <property type="entry name" value="ZF_PHD_1"/>
    <property type="match status" value="1"/>
</dbReference>
<sequence length="487" mass="55747">MLVNGTKLDIFNDHILPKIKEEIQNHHDSLDTLNLKVQNSINKIHINNQQCHANIGSSKTDDSAKCEVQCITYHESIDKSVLPNKEYACPICLNAARLDTIIACEECNEWFHFSCTGITRADVNKLHENLPYICMSCVDNQLYNSNASGNSQAEEFGPEPIVISPETNLKLPQNNTKHERSKITDFSSKPESDSPLERALPSYTGDSTSDVTNHETKLKLPLNNVNQEESIYYTGESISENQQSQPLEFKMEPSNSESPKAKPPKNHQSNTTEQVGPIQKPIEVDQEIIYIHTEDNLAKSNKTSKETKFTKRIMGNDQKLKSSMIDNLQRSYILELERKVQDRDKTIQIMEARLSQLEQSHQSTSNTSQTNSNFCNCHQLYNRINTNSHNNNYYSCQLQNVMNNVKALEQQLTQHMCINTDLTTQTAIQQQQSMFVRQTLSNVGGYAAQPNMNRTDTQNQHFIQINPHINQELQGHRFMSYEWYIFK</sequence>
<dbReference type="Pfam" id="PF00628">
    <property type="entry name" value="PHD"/>
    <property type="match status" value="1"/>
</dbReference>
<dbReference type="GO" id="GO:0008270">
    <property type="term" value="F:zinc ion binding"/>
    <property type="evidence" value="ECO:0007669"/>
    <property type="project" value="UniProtKB-KW"/>
</dbReference>
<feature type="region of interest" description="Disordered" evidence="6">
    <location>
        <begin position="165"/>
        <end position="222"/>
    </location>
</feature>
<evidence type="ECO:0000256" key="6">
    <source>
        <dbReference type="SAM" id="MobiDB-lite"/>
    </source>
</evidence>
<feature type="compositionally biased region" description="Polar residues" evidence="6">
    <location>
        <begin position="165"/>
        <end position="175"/>
    </location>
</feature>
<dbReference type="OrthoDB" id="436852at2759"/>
<keyword evidence="3" id="KW-0862">Zinc</keyword>
<evidence type="ECO:0000256" key="4">
    <source>
        <dbReference type="PROSITE-ProRule" id="PRU00146"/>
    </source>
</evidence>
<accession>A0A6J8CZF5</accession>
<dbReference type="InterPro" id="IPR019786">
    <property type="entry name" value="Zinc_finger_PHD-type_CS"/>
</dbReference>
<keyword evidence="2 4" id="KW-0863">Zinc-finger</keyword>
<protein>
    <recommendedName>
        <fullName evidence="7">PHD-type domain-containing protein</fullName>
    </recommendedName>
</protein>
<evidence type="ECO:0000256" key="3">
    <source>
        <dbReference type="ARBA" id="ARBA00022833"/>
    </source>
</evidence>
<evidence type="ECO:0000313" key="8">
    <source>
        <dbReference type="EMBL" id="CAC5400931.1"/>
    </source>
</evidence>
<evidence type="ECO:0000256" key="1">
    <source>
        <dbReference type="ARBA" id="ARBA00022723"/>
    </source>
</evidence>
<feature type="coiled-coil region" evidence="5">
    <location>
        <begin position="391"/>
        <end position="418"/>
    </location>
</feature>
<evidence type="ECO:0000313" key="9">
    <source>
        <dbReference type="Proteomes" id="UP000507470"/>
    </source>
</evidence>
<dbReference type="InterPro" id="IPR001965">
    <property type="entry name" value="Znf_PHD"/>
</dbReference>
<name>A0A6J8CZF5_MYTCO</name>
<dbReference type="PROSITE" id="PS50016">
    <property type="entry name" value="ZF_PHD_2"/>
    <property type="match status" value="1"/>
</dbReference>
<dbReference type="Gene3D" id="3.30.40.10">
    <property type="entry name" value="Zinc/RING finger domain, C3HC4 (zinc finger)"/>
    <property type="match status" value="1"/>
</dbReference>
<gene>
    <name evidence="8" type="ORF">MCOR_35074</name>
</gene>
<reference evidence="8 9" key="1">
    <citation type="submission" date="2020-06" db="EMBL/GenBank/DDBJ databases">
        <authorList>
            <person name="Li R."/>
            <person name="Bekaert M."/>
        </authorList>
    </citation>
    <scope>NUCLEOTIDE SEQUENCE [LARGE SCALE GENOMIC DNA]</scope>
    <source>
        <strain evidence="9">wild</strain>
    </source>
</reference>
<dbReference type="InterPro" id="IPR011011">
    <property type="entry name" value="Znf_FYVE_PHD"/>
</dbReference>
<dbReference type="AlphaFoldDB" id="A0A6J8CZF5"/>
<proteinExistence type="predicted"/>
<feature type="region of interest" description="Disordered" evidence="6">
    <location>
        <begin position="239"/>
        <end position="280"/>
    </location>
</feature>
<dbReference type="InterPro" id="IPR013083">
    <property type="entry name" value="Znf_RING/FYVE/PHD"/>
</dbReference>
<dbReference type="SMART" id="SM00249">
    <property type="entry name" value="PHD"/>
    <property type="match status" value="1"/>
</dbReference>
<keyword evidence="5" id="KW-0175">Coiled coil</keyword>
<dbReference type="EMBL" id="CACVKT020006353">
    <property type="protein sequence ID" value="CAC5400931.1"/>
    <property type="molecule type" value="Genomic_DNA"/>
</dbReference>
<evidence type="ECO:0000256" key="5">
    <source>
        <dbReference type="SAM" id="Coils"/>
    </source>
</evidence>
<organism evidence="8 9">
    <name type="scientific">Mytilus coruscus</name>
    <name type="common">Sea mussel</name>
    <dbReference type="NCBI Taxonomy" id="42192"/>
    <lineage>
        <taxon>Eukaryota</taxon>
        <taxon>Metazoa</taxon>
        <taxon>Spiralia</taxon>
        <taxon>Lophotrochozoa</taxon>
        <taxon>Mollusca</taxon>
        <taxon>Bivalvia</taxon>
        <taxon>Autobranchia</taxon>
        <taxon>Pteriomorphia</taxon>
        <taxon>Mytilida</taxon>
        <taxon>Mytiloidea</taxon>
        <taxon>Mytilidae</taxon>
        <taxon>Mytilinae</taxon>
        <taxon>Mytilus</taxon>
    </lineage>
</organism>
<feature type="compositionally biased region" description="Basic and acidic residues" evidence="6">
    <location>
        <begin position="176"/>
        <end position="196"/>
    </location>
</feature>
<dbReference type="Proteomes" id="UP000507470">
    <property type="component" value="Unassembled WGS sequence"/>
</dbReference>
<dbReference type="SUPFAM" id="SSF57903">
    <property type="entry name" value="FYVE/PHD zinc finger"/>
    <property type="match status" value="1"/>
</dbReference>
<keyword evidence="9" id="KW-1185">Reference proteome</keyword>